<keyword evidence="2" id="KW-0732">Signal</keyword>
<feature type="non-terminal residue" evidence="3">
    <location>
        <position position="57"/>
    </location>
</feature>
<keyword evidence="1" id="KW-0812">Transmembrane</keyword>
<reference evidence="3 4" key="1">
    <citation type="submission" date="2013-11" db="EMBL/GenBank/DDBJ databases">
        <title>Genome sequencing of Stegodyphus mimosarum.</title>
        <authorList>
            <person name="Bechsgaard J."/>
        </authorList>
    </citation>
    <scope>NUCLEOTIDE SEQUENCE [LARGE SCALE GENOMIC DNA]</scope>
</reference>
<dbReference type="EMBL" id="KK119625">
    <property type="protein sequence ID" value="KFM76237.1"/>
    <property type="molecule type" value="Genomic_DNA"/>
</dbReference>
<protein>
    <submittedName>
        <fullName evidence="3">Uncharacterized protein</fullName>
    </submittedName>
</protein>
<dbReference type="Proteomes" id="UP000054359">
    <property type="component" value="Unassembled WGS sequence"/>
</dbReference>
<keyword evidence="4" id="KW-1185">Reference proteome</keyword>
<name>A0A087UFU8_STEMI</name>
<gene>
    <name evidence="3" type="ORF">X975_24429</name>
</gene>
<organism evidence="3 4">
    <name type="scientific">Stegodyphus mimosarum</name>
    <name type="common">African social velvet spider</name>
    <dbReference type="NCBI Taxonomy" id="407821"/>
    <lineage>
        <taxon>Eukaryota</taxon>
        <taxon>Metazoa</taxon>
        <taxon>Ecdysozoa</taxon>
        <taxon>Arthropoda</taxon>
        <taxon>Chelicerata</taxon>
        <taxon>Arachnida</taxon>
        <taxon>Araneae</taxon>
        <taxon>Araneomorphae</taxon>
        <taxon>Entelegynae</taxon>
        <taxon>Eresoidea</taxon>
        <taxon>Eresidae</taxon>
        <taxon>Stegodyphus</taxon>
    </lineage>
</organism>
<feature type="chain" id="PRO_5001830469" evidence="2">
    <location>
        <begin position="20"/>
        <end position="57"/>
    </location>
</feature>
<keyword evidence="1" id="KW-0472">Membrane</keyword>
<evidence type="ECO:0000313" key="4">
    <source>
        <dbReference type="Proteomes" id="UP000054359"/>
    </source>
</evidence>
<evidence type="ECO:0000256" key="1">
    <source>
        <dbReference type="SAM" id="Phobius"/>
    </source>
</evidence>
<feature type="signal peptide" evidence="2">
    <location>
        <begin position="1"/>
        <end position="19"/>
    </location>
</feature>
<dbReference type="AlphaFoldDB" id="A0A087UFU8"/>
<accession>A0A087UFU8</accession>
<evidence type="ECO:0000256" key="2">
    <source>
        <dbReference type="SAM" id="SignalP"/>
    </source>
</evidence>
<sequence>MKALVVIFSLLCLLSVVLAQPLLWYTAPSYGYAYQYTYPAYSPYTSAYVLPAWYFKR</sequence>
<feature type="transmembrane region" description="Helical" evidence="1">
    <location>
        <begin position="35"/>
        <end position="55"/>
    </location>
</feature>
<keyword evidence="1" id="KW-1133">Transmembrane helix</keyword>
<proteinExistence type="predicted"/>
<evidence type="ECO:0000313" key="3">
    <source>
        <dbReference type="EMBL" id="KFM76237.1"/>
    </source>
</evidence>